<comment type="caution">
    <text evidence="2">The sequence shown here is derived from an EMBL/GenBank/DDBJ whole genome shotgun (WGS) entry which is preliminary data.</text>
</comment>
<protein>
    <submittedName>
        <fullName evidence="2">DUF3082 domain-containing protein</fullName>
    </submittedName>
</protein>
<keyword evidence="3" id="KW-1185">Reference proteome</keyword>
<sequence length="107" mass="11064">MSDPNLTPQTENPTQAPASLVRCVTGAVISGGLSFAVYSLMIAIATNFATKPIHSDNPLVWKISSAVRTLVVGVFALGSGIFGIVAIGLLALAIQSIIQQLTKPKSS</sequence>
<keyword evidence="1" id="KW-0472">Membrane</keyword>
<name>A0A8J7L0I2_9CYAN</name>
<proteinExistence type="predicted"/>
<feature type="transmembrane region" description="Helical" evidence="1">
    <location>
        <begin position="27"/>
        <end position="49"/>
    </location>
</feature>
<evidence type="ECO:0000313" key="2">
    <source>
        <dbReference type="EMBL" id="MBH8552084.1"/>
    </source>
</evidence>
<evidence type="ECO:0000313" key="3">
    <source>
        <dbReference type="Proteomes" id="UP000599391"/>
    </source>
</evidence>
<evidence type="ECO:0000256" key="1">
    <source>
        <dbReference type="SAM" id="Phobius"/>
    </source>
</evidence>
<dbReference type="RefSeq" id="WP_214438398.1">
    <property type="nucleotide sequence ID" value="NZ_JAECZB010000010.1"/>
</dbReference>
<dbReference type="InterPro" id="IPR021434">
    <property type="entry name" value="DUF3082"/>
</dbReference>
<organism evidence="2 3">
    <name type="scientific">Atlanticothrix silvestris CENA357</name>
    <dbReference type="NCBI Taxonomy" id="1725252"/>
    <lineage>
        <taxon>Bacteria</taxon>
        <taxon>Bacillati</taxon>
        <taxon>Cyanobacteriota</taxon>
        <taxon>Cyanophyceae</taxon>
        <taxon>Nostocales</taxon>
        <taxon>Nodulariaceae</taxon>
        <taxon>Atlanticothrix</taxon>
        <taxon>Atlanticothrix silvestris</taxon>
    </lineage>
</organism>
<accession>A0A8J7L0I2</accession>
<dbReference type="EMBL" id="JAECZB010000010">
    <property type="protein sequence ID" value="MBH8552084.1"/>
    <property type="molecule type" value="Genomic_DNA"/>
</dbReference>
<keyword evidence="1" id="KW-0812">Transmembrane</keyword>
<keyword evidence="1" id="KW-1133">Transmembrane helix</keyword>
<gene>
    <name evidence="2" type="ORF">I8751_06810</name>
</gene>
<reference evidence="2 3" key="1">
    <citation type="journal article" date="2021" name="Int. J. Syst. Evol. Microbiol.">
        <title>Amazonocrinis nigriterrae gen. nov., sp. nov., Atlanticothrix silvestris gen. nov., sp. nov. and Dendronalium phyllosphericum gen. nov., sp. nov., nostocacean cyanobacteria from Brazilian environments.</title>
        <authorList>
            <person name="Alvarenga D.O."/>
            <person name="Andreote A.P.D."/>
            <person name="Branco L.H.Z."/>
            <person name="Delbaje E."/>
            <person name="Cruz R.B."/>
            <person name="Varani A.M."/>
            <person name="Fiore M.F."/>
        </authorList>
    </citation>
    <scope>NUCLEOTIDE SEQUENCE [LARGE SCALE GENOMIC DNA]</scope>
    <source>
        <strain evidence="2 3">CENA357</strain>
    </source>
</reference>
<dbReference type="AlphaFoldDB" id="A0A8J7L0I2"/>
<feature type="transmembrane region" description="Helical" evidence="1">
    <location>
        <begin position="70"/>
        <end position="98"/>
    </location>
</feature>
<dbReference type="Proteomes" id="UP000599391">
    <property type="component" value="Unassembled WGS sequence"/>
</dbReference>
<dbReference type="Pfam" id="PF11282">
    <property type="entry name" value="DUF3082"/>
    <property type="match status" value="1"/>
</dbReference>